<dbReference type="EMBL" id="RZIJ01000047">
    <property type="protein sequence ID" value="RUQ61245.1"/>
    <property type="molecule type" value="Genomic_DNA"/>
</dbReference>
<proteinExistence type="predicted"/>
<accession>A0A433IZP4</accession>
<reference evidence="1 2" key="1">
    <citation type="submission" date="2018-12" db="EMBL/GenBank/DDBJ databases">
        <authorList>
            <person name="Yang Y."/>
        </authorList>
    </citation>
    <scope>NUCLEOTIDE SEQUENCE [LARGE SCALE GENOMIC DNA]</scope>
    <source>
        <strain evidence="1 2">GSF71</strain>
    </source>
</reference>
<protein>
    <submittedName>
        <fullName evidence="1">Uncharacterized protein</fullName>
    </submittedName>
</protein>
<keyword evidence="2" id="KW-1185">Reference proteome</keyword>
<name>A0A433IZP4_9PROT</name>
<gene>
    <name evidence="1" type="ORF">EJ913_30040</name>
</gene>
<sequence>MTATTNPERPARYETQASILTWERHTFGPSTPMQTLARAADELAGLFDAVATSSEPERIVGKATAAALALVSIGELLGTTDWLFGGREPRMYRPARLVGYTLTQLGLLTFDVELVSTGDPARSQSVALRNLRAVVGALRELVGCYGRDLTHEVDRAMAAARALQKRRAAP</sequence>
<dbReference type="RefSeq" id="WP_127004928.1">
    <property type="nucleotide sequence ID" value="NZ_JBNPXW010000033.1"/>
</dbReference>
<organism evidence="1 2">
    <name type="scientific">Azospirillum doebereinerae</name>
    <dbReference type="NCBI Taxonomy" id="92933"/>
    <lineage>
        <taxon>Bacteria</taxon>
        <taxon>Pseudomonadati</taxon>
        <taxon>Pseudomonadota</taxon>
        <taxon>Alphaproteobacteria</taxon>
        <taxon>Rhodospirillales</taxon>
        <taxon>Azospirillaceae</taxon>
        <taxon>Azospirillum</taxon>
    </lineage>
</organism>
<evidence type="ECO:0000313" key="1">
    <source>
        <dbReference type="EMBL" id="RUQ61245.1"/>
    </source>
</evidence>
<comment type="caution">
    <text evidence="1">The sequence shown here is derived from an EMBL/GenBank/DDBJ whole genome shotgun (WGS) entry which is preliminary data.</text>
</comment>
<dbReference type="AlphaFoldDB" id="A0A433IZP4"/>
<evidence type="ECO:0000313" key="2">
    <source>
        <dbReference type="Proteomes" id="UP000280346"/>
    </source>
</evidence>
<dbReference type="Proteomes" id="UP000280346">
    <property type="component" value="Unassembled WGS sequence"/>
</dbReference>